<dbReference type="OrthoDB" id="5766000at2"/>
<keyword evidence="3" id="KW-1185">Reference proteome</keyword>
<dbReference type="STRING" id="470826.SAMN04488027_1016"/>
<evidence type="ECO:0000256" key="1">
    <source>
        <dbReference type="SAM" id="Phobius"/>
    </source>
</evidence>
<feature type="transmembrane region" description="Helical" evidence="1">
    <location>
        <begin position="36"/>
        <end position="55"/>
    </location>
</feature>
<name>A0A1G7TR70_9FLAO</name>
<reference evidence="2 3" key="1">
    <citation type="submission" date="2016-10" db="EMBL/GenBank/DDBJ databases">
        <authorList>
            <person name="de Groot N.N."/>
        </authorList>
    </citation>
    <scope>NUCLEOTIDE SEQUENCE [LARGE SCALE GENOMIC DNA]</scope>
    <source>
        <strain evidence="2 3">DSM 19803</strain>
    </source>
</reference>
<dbReference type="InterPro" id="IPR025250">
    <property type="entry name" value="DUF4199"/>
</dbReference>
<dbReference type="RefSeq" id="WP_093363952.1">
    <property type="nucleotide sequence ID" value="NZ_FNCW01000001.1"/>
</dbReference>
<keyword evidence="1" id="KW-1133">Transmembrane helix</keyword>
<dbReference type="Proteomes" id="UP000199296">
    <property type="component" value="Unassembled WGS sequence"/>
</dbReference>
<evidence type="ECO:0000313" key="2">
    <source>
        <dbReference type="EMBL" id="SDG37775.1"/>
    </source>
</evidence>
<proteinExistence type="predicted"/>
<feature type="transmembrane region" description="Helical" evidence="1">
    <location>
        <begin position="7"/>
        <end position="24"/>
    </location>
</feature>
<dbReference type="EMBL" id="FNCW01000001">
    <property type="protein sequence ID" value="SDG37775.1"/>
    <property type="molecule type" value="Genomic_DNA"/>
</dbReference>
<protein>
    <recommendedName>
        <fullName evidence="4">DUF4199 domain-containing protein</fullName>
    </recommendedName>
</protein>
<dbReference type="Pfam" id="PF13858">
    <property type="entry name" value="DUF4199"/>
    <property type="match status" value="1"/>
</dbReference>
<organism evidence="2 3">
    <name type="scientific">Psychroflexus sediminis</name>
    <dbReference type="NCBI Taxonomy" id="470826"/>
    <lineage>
        <taxon>Bacteria</taxon>
        <taxon>Pseudomonadati</taxon>
        <taxon>Bacteroidota</taxon>
        <taxon>Flavobacteriia</taxon>
        <taxon>Flavobacteriales</taxon>
        <taxon>Flavobacteriaceae</taxon>
        <taxon>Psychroflexus</taxon>
    </lineage>
</organism>
<gene>
    <name evidence="2" type="ORF">SAMN04488027_1016</name>
</gene>
<keyword evidence="1" id="KW-0812">Transmembrane</keyword>
<evidence type="ECO:0008006" key="4">
    <source>
        <dbReference type="Google" id="ProtNLM"/>
    </source>
</evidence>
<feature type="transmembrane region" description="Helical" evidence="1">
    <location>
        <begin position="136"/>
        <end position="154"/>
    </location>
</feature>
<sequence length="159" mass="18014">MKKFDIELKWASVFTALSIAWVYLEKYLGYHDEFVSTQAIFSFWLLIPQALIYVLAIREKREKYYDGQITWQKAFISGVILSAIIAGLSPAAVYIMVEFVSPEFLSIIVEEKAAQGMPREGAVQIYNLNSLVTQAIFNNLASGVFFSAVIALIFRNKKV</sequence>
<evidence type="ECO:0000313" key="3">
    <source>
        <dbReference type="Proteomes" id="UP000199296"/>
    </source>
</evidence>
<accession>A0A1G7TR70</accession>
<keyword evidence="1" id="KW-0472">Membrane</keyword>
<feature type="transmembrane region" description="Helical" evidence="1">
    <location>
        <begin position="75"/>
        <end position="97"/>
    </location>
</feature>
<dbReference type="AlphaFoldDB" id="A0A1G7TR70"/>